<evidence type="ECO:0000256" key="1">
    <source>
        <dbReference type="ARBA" id="ARBA00022490"/>
    </source>
</evidence>
<dbReference type="PANTHER" id="PTHR30111">
    <property type="entry name" value="33 KDA CHAPERONIN"/>
    <property type="match status" value="1"/>
</dbReference>
<feature type="disulfide bond" description="Redox-active" evidence="6">
    <location>
        <begin position="270"/>
        <end position="273"/>
    </location>
</feature>
<dbReference type="Proteomes" id="UP000007041">
    <property type="component" value="Chromosome"/>
</dbReference>
<dbReference type="HAMAP" id="MF_00117">
    <property type="entry name" value="HslO"/>
    <property type="match status" value="1"/>
</dbReference>
<evidence type="ECO:0000256" key="3">
    <source>
        <dbReference type="ARBA" id="ARBA00023157"/>
    </source>
</evidence>
<name>E3PWE9_ACESD</name>
<keyword evidence="5 6" id="KW-0676">Redox-active center</keyword>
<accession>E3PWE9</accession>
<dbReference type="GO" id="GO:0005737">
    <property type="term" value="C:cytoplasm"/>
    <property type="evidence" value="ECO:0007669"/>
    <property type="project" value="UniProtKB-SubCell"/>
</dbReference>
<evidence type="ECO:0000313" key="7">
    <source>
        <dbReference type="EMBL" id="CBH20764.1"/>
    </source>
</evidence>
<feature type="disulfide bond" description="Redox-active" evidence="6">
    <location>
        <begin position="237"/>
        <end position="239"/>
    </location>
</feature>
<dbReference type="InterPro" id="IPR016153">
    <property type="entry name" value="Heat_shock_Hsp33_N"/>
</dbReference>
<evidence type="ECO:0000256" key="6">
    <source>
        <dbReference type="HAMAP-Rule" id="MF_00117"/>
    </source>
</evidence>
<dbReference type="InterPro" id="IPR000397">
    <property type="entry name" value="Heat_shock_Hsp33"/>
</dbReference>
<dbReference type="HOGENOM" id="CLU_054493_1_0_9"/>
<dbReference type="SUPFAM" id="SSF118352">
    <property type="entry name" value="HSP33 redox switch-like"/>
    <property type="match status" value="1"/>
</dbReference>
<keyword evidence="8" id="KW-1185">Reference proteome</keyword>
<dbReference type="Gene3D" id="3.55.30.10">
    <property type="entry name" value="Hsp33 domain"/>
    <property type="match status" value="1"/>
</dbReference>
<dbReference type="Pfam" id="PF01430">
    <property type="entry name" value="HSP33"/>
    <property type="match status" value="1"/>
</dbReference>
<comment type="function">
    <text evidence="6">Redox regulated molecular chaperone. Protects both thermally unfolding and oxidatively damaged proteins from irreversible aggregation. Plays an important role in the bacterial defense system toward oxidative stress.</text>
</comment>
<dbReference type="GO" id="GO:0051082">
    <property type="term" value="F:unfolded protein binding"/>
    <property type="evidence" value="ECO:0007669"/>
    <property type="project" value="UniProtKB-UniRule"/>
</dbReference>
<dbReference type="CDD" id="cd00498">
    <property type="entry name" value="Hsp33"/>
    <property type="match status" value="1"/>
</dbReference>
<keyword evidence="3 6" id="KW-1015">Disulfide bond</keyword>
<evidence type="ECO:0000256" key="4">
    <source>
        <dbReference type="ARBA" id="ARBA00023186"/>
    </source>
</evidence>
<dbReference type="PANTHER" id="PTHR30111:SF1">
    <property type="entry name" value="33 KDA CHAPERONIN"/>
    <property type="match status" value="1"/>
</dbReference>
<keyword evidence="1 6" id="KW-0963">Cytoplasm</keyword>
<comment type="subcellular location">
    <subcellularLocation>
        <location evidence="6">Cytoplasm</location>
    </subcellularLocation>
</comment>
<dbReference type="STRING" id="1511.CLOST_0638"/>
<keyword evidence="7" id="KW-0346">Stress response</keyword>
<organism evidence="7 8">
    <name type="scientific">Acetoanaerobium sticklandii (strain ATCC 12662 / DSM 519 / JCM 1433 / CCUG 9281 / NCIMB 10654 / HF)</name>
    <name type="common">Clostridium sticklandii</name>
    <dbReference type="NCBI Taxonomy" id="499177"/>
    <lineage>
        <taxon>Bacteria</taxon>
        <taxon>Bacillati</taxon>
        <taxon>Bacillota</taxon>
        <taxon>Clostridia</taxon>
        <taxon>Peptostreptococcales</taxon>
        <taxon>Filifactoraceae</taxon>
        <taxon>Acetoanaerobium</taxon>
    </lineage>
</organism>
<evidence type="ECO:0000256" key="5">
    <source>
        <dbReference type="ARBA" id="ARBA00023284"/>
    </source>
</evidence>
<dbReference type="EMBL" id="FP565809">
    <property type="protein sequence ID" value="CBH20764.1"/>
    <property type="molecule type" value="Genomic_DNA"/>
</dbReference>
<dbReference type="SUPFAM" id="SSF64397">
    <property type="entry name" value="Hsp33 domain"/>
    <property type="match status" value="1"/>
</dbReference>
<dbReference type="KEGG" id="cst:CLOST_0638"/>
<keyword evidence="4 6" id="KW-0143">Chaperone</keyword>
<dbReference type="GO" id="GO:0042026">
    <property type="term" value="P:protein refolding"/>
    <property type="evidence" value="ECO:0007669"/>
    <property type="project" value="TreeGrafter"/>
</dbReference>
<sequence>MSYILRGTSKNHGIRIFAADTTSMVEEARRLHNTSPVASAALGRALTASSIMGIMMKGDNDKLTLSINGKGPLGTIVCVSDSKGTVKGYVSNPLVDIPNRADGKLDVGSAVGINGLVTIIKDMGMKEPYTGQYPLVNGEIAEDLTAYYAYSEQQPSAIALGVLVDVDYSIKAAGGFIVQLMPEAEEKDIDILEKNLSQITSVSHLIDEGKTPEDLINLVLKDLEPMVYEKIPVSYKCDCSRERIEKALISIGKKDLDEIIKEDKLAEISCHFCNTVYHFNEAELIDLRKSLDN</sequence>
<evidence type="ECO:0000256" key="2">
    <source>
        <dbReference type="ARBA" id="ARBA00022833"/>
    </source>
</evidence>
<dbReference type="GO" id="GO:0044183">
    <property type="term" value="F:protein folding chaperone"/>
    <property type="evidence" value="ECO:0007669"/>
    <property type="project" value="TreeGrafter"/>
</dbReference>
<dbReference type="eggNOG" id="COG1281">
    <property type="taxonomic scope" value="Bacteria"/>
</dbReference>
<dbReference type="NCBIfam" id="NF001033">
    <property type="entry name" value="PRK00114.1"/>
    <property type="match status" value="1"/>
</dbReference>
<protein>
    <recommendedName>
        <fullName evidence="6">33 kDa chaperonin</fullName>
    </recommendedName>
    <alternativeName>
        <fullName evidence="6">Heat shock protein 33 homolog</fullName>
        <shortName evidence="6">HSP33</shortName>
    </alternativeName>
</protein>
<gene>
    <name evidence="6 7" type="primary">hslO</name>
    <name evidence="7" type="ordered locus">CLOST_0638</name>
</gene>
<reference evidence="8" key="1">
    <citation type="journal article" date="2010" name="BMC Genomics">
        <title>Clostridium sticklandii, a specialist in amino acid degradation:revisiting its metabolism through its genome sequence.</title>
        <authorList>
            <person name="Fonknechten N."/>
            <person name="Chaussonnerie S."/>
            <person name="Tricot S."/>
            <person name="Lajus A."/>
            <person name="Andreesen J.R."/>
            <person name="Perchat N."/>
            <person name="Pelletier E."/>
            <person name="Gouyvenoux M."/>
            <person name="Barbe V."/>
            <person name="Salanoubat M."/>
            <person name="Le Paslier D."/>
            <person name="Weissenbach J."/>
            <person name="Cohen G.N."/>
            <person name="Kreimeyer A."/>
        </authorList>
    </citation>
    <scope>NUCLEOTIDE SEQUENCE [LARGE SCALE GENOMIC DNA]</scope>
    <source>
        <strain evidence="8">ATCC 12662 / DSM 519 / JCM 1433 / CCUG 9281 / NCIMB 10654 / HF</strain>
    </source>
</reference>
<dbReference type="Gene3D" id="3.90.1280.10">
    <property type="entry name" value="HSP33 redox switch-like"/>
    <property type="match status" value="1"/>
</dbReference>
<evidence type="ECO:0000313" key="8">
    <source>
        <dbReference type="Proteomes" id="UP000007041"/>
    </source>
</evidence>
<comment type="PTM">
    <text evidence="6">Under oxidizing conditions two disulfide bonds are formed involving the reactive cysteines. Under reducing conditions zinc is bound to the reactive cysteines and the protein is inactive.</text>
</comment>
<proteinExistence type="inferred from homology"/>
<keyword evidence="2 6" id="KW-0862">Zinc</keyword>
<comment type="similarity">
    <text evidence="6">Belongs to the HSP33 family.</text>
</comment>
<dbReference type="PIRSF" id="PIRSF005261">
    <property type="entry name" value="Heat_shock_Hsp33"/>
    <property type="match status" value="1"/>
</dbReference>
<dbReference type="InterPro" id="IPR016154">
    <property type="entry name" value="Heat_shock_Hsp33_C"/>
</dbReference>
<dbReference type="AlphaFoldDB" id="E3PWE9"/>